<dbReference type="PANTHER" id="PTHR43884:SF12">
    <property type="entry name" value="ISOVALERYL-COA DEHYDROGENASE, MITOCHONDRIAL-RELATED"/>
    <property type="match status" value="1"/>
</dbReference>
<evidence type="ECO:0000259" key="9">
    <source>
        <dbReference type="Pfam" id="PF02771"/>
    </source>
</evidence>
<dbReference type="GO" id="GO:0006552">
    <property type="term" value="P:L-leucine catabolic process"/>
    <property type="evidence" value="ECO:0007669"/>
    <property type="project" value="TreeGrafter"/>
</dbReference>
<evidence type="ECO:0000256" key="5">
    <source>
        <dbReference type="ARBA" id="ARBA00023002"/>
    </source>
</evidence>
<name>A0A7R9QKA9_9ACAR</name>
<dbReference type="GO" id="GO:0050660">
    <property type="term" value="F:flavin adenine dinucleotide binding"/>
    <property type="evidence" value="ECO:0007669"/>
    <property type="project" value="InterPro"/>
</dbReference>
<gene>
    <name evidence="10" type="ORF">OSB1V03_LOCUS21702</name>
</gene>
<dbReference type="InterPro" id="IPR013786">
    <property type="entry name" value="AcylCoA_DH/ox_N"/>
</dbReference>
<evidence type="ECO:0000313" key="10">
    <source>
        <dbReference type="EMBL" id="CAD7647970.1"/>
    </source>
</evidence>
<dbReference type="AlphaFoldDB" id="A0A7R9QKA9"/>
<dbReference type="Pfam" id="PF02771">
    <property type="entry name" value="Acyl-CoA_dh_N"/>
    <property type="match status" value="1"/>
</dbReference>
<dbReference type="InterPro" id="IPR037069">
    <property type="entry name" value="AcylCoA_DH/ox_N_sf"/>
</dbReference>
<comment type="cofactor">
    <cofactor evidence="1 6">
        <name>FAD</name>
        <dbReference type="ChEBI" id="CHEBI:57692"/>
    </cofactor>
</comment>
<protein>
    <recommendedName>
        <fullName evidence="12">Isovaleryl-CoA dehydrogenase</fullName>
    </recommendedName>
</protein>
<dbReference type="SUPFAM" id="SSF47203">
    <property type="entry name" value="Acyl-CoA dehydrogenase C-terminal domain-like"/>
    <property type="match status" value="1"/>
</dbReference>
<evidence type="ECO:0000256" key="6">
    <source>
        <dbReference type="RuleBase" id="RU362125"/>
    </source>
</evidence>
<keyword evidence="5 6" id="KW-0560">Oxidoreductase</keyword>
<evidence type="ECO:0000259" key="7">
    <source>
        <dbReference type="Pfam" id="PF00441"/>
    </source>
</evidence>
<sequence>MDREGEWSEFRQFWRKLGSMGLLGVTAESRFGGLELGYLEHSLVMEEISRCGAAIGLSYGAHSNLCINQLTLNGSEEQKQKYLPKLIDGSHVGALAMSEVTSGSDVVSMRTVAKREHDYYVLNGSKFWITNASEADVLFVYAKTSDNGITPFIIEKGMEGFSIGQKIDKLGMRGSPTGELVFDNCKVPVNNMVGRLDKGVYVLMSGLDYERLVLAAGPLGIMQASCELAFSYAHQRQQFGQPIGHFQILQAKMADMYIKLCSSRSYLYNTARAVDEYKRRSGGRIPLGKASPFTKECAGTILSLSETATQLALDAIQ</sequence>
<dbReference type="Pfam" id="PF02770">
    <property type="entry name" value="Acyl-CoA_dh_M"/>
    <property type="match status" value="1"/>
</dbReference>
<keyword evidence="3 6" id="KW-0285">Flavoprotein</keyword>
<dbReference type="Gene3D" id="1.20.140.10">
    <property type="entry name" value="Butyryl-CoA Dehydrogenase, subunit A, domain 3"/>
    <property type="match status" value="1"/>
</dbReference>
<dbReference type="GO" id="GO:0008470">
    <property type="term" value="F:3-methylbutanoyl-CoA dehydrogenase activity"/>
    <property type="evidence" value="ECO:0007669"/>
    <property type="project" value="TreeGrafter"/>
</dbReference>
<feature type="non-terminal residue" evidence="10">
    <location>
        <position position="317"/>
    </location>
</feature>
<dbReference type="EMBL" id="OC896232">
    <property type="protein sequence ID" value="CAD7647970.1"/>
    <property type="molecule type" value="Genomic_DNA"/>
</dbReference>
<dbReference type="InterPro" id="IPR046373">
    <property type="entry name" value="Acyl-CoA_Oxase/DH_mid-dom_sf"/>
</dbReference>
<evidence type="ECO:0000313" key="11">
    <source>
        <dbReference type="Proteomes" id="UP000759131"/>
    </source>
</evidence>
<dbReference type="OrthoDB" id="9988775at2759"/>
<evidence type="ECO:0000259" key="8">
    <source>
        <dbReference type="Pfam" id="PF02770"/>
    </source>
</evidence>
<accession>A0A7R9QKA9</accession>
<dbReference type="InterPro" id="IPR006091">
    <property type="entry name" value="Acyl-CoA_Oxase/DH_mid-dom"/>
</dbReference>
<feature type="domain" description="Acyl-CoA dehydrogenase/oxidase C-terminal" evidence="7">
    <location>
        <begin position="197"/>
        <end position="294"/>
    </location>
</feature>
<dbReference type="InterPro" id="IPR006089">
    <property type="entry name" value="Acyl-CoA_DH_CS"/>
</dbReference>
<feature type="domain" description="Acyl-CoA dehydrogenase/oxidase N-terminal" evidence="9">
    <location>
        <begin position="2"/>
        <end position="89"/>
    </location>
</feature>
<evidence type="ECO:0008006" key="12">
    <source>
        <dbReference type="Google" id="ProtNLM"/>
    </source>
</evidence>
<keyword evidence="11" id="KW-1185">Reference proteome</keyword>
<dbReference type="GO" id="GO:0005739">
    <property type="term" value="C:mitochondrion"/>
    <property type="evidence" value="ECO:0007669"/>
    <property type="project" value="TreeGrafter"/>
</dbReference>
<dbReference type="EMBL" id="CAJPIZ010041657">
    <property type="protein sequence ID" value="CAG2121756.1"/>
    <property type="molecule type" value="Genomic_DNA"/>
</dbReference>
<evidence type="ECO:0000256" key="1">
    <source>
        <dbReference type="ARBA" id="ARBA00001974"/>
    </source>
</evidence>
<evidence type="ECO:0000256" key="2">
    <source>
        <dbReference type="ARBA" id="ARBA00009347"/>
    </source>
</evidence>
<dbReference type="Pfam" id="PF00441">
    <property type="entry name" value="Acyl-CoA_dh_1"/>
    <property type="match status" value="1"/>
</dbReference>
<organism evidence="10">
    <name type="scientific">Medioppia subpectinata</name>
    <dbReference type="NCBI Taxonomy" id="1979941"/>
    <lineage>
        <taxon>Eukaryota</taxon>
        <taxon>Metazoa</taxon>
        <taxon>Ecdysozoa</taxon>
        <taxon>Arthropoda</taxon>
        <taxon>Chelicerata</taxon>
        <taxon>Arachnida</taxon>
        <taxon>Acari</taxon>
        <taxon>Acariformes</taxon>
        <taxon>Sarcoptiformes</taxon>
        <taxon>Oribatida</taxon>
        <taxon>Brachypylina</taxon>
        <taxon>Oppioidea</taxon>
        <taxon>Oppiidae</taxon>
        <taxon>Medioppia</taxon>
    </lineage>
</organism>
<dbReference type="PANTHER" id="PTHR43884">
    <property type="entry name" value="ACYL-COA DEHYDROGENASE"/>
    <property type="match status" value="1"/>
</dbReference>
<reference evidence="10" key="1">
    <citation type="submission" date="2020-11" db="EMBL/GenBank/DDBJ databases">
        <authorList>
            <person name="Tran Van P."/>
        </authorList>
    </citation>
    <scope>NUCLEOTIDE SEQUENCE</scope>
</reference>
<evidence type="ECO:0000256" key="3">
    <source>
        <dbReference type="ARBA" id="ARBA00022630"/>
    </source>
</evidence>
<dbReference type="InterPro" id="IPR036250">
    <property type="entry name" value="AcylCo_DH-like_C"/>
</dbReference>
<dbReference type="Gene3D" id="2.40.110.10">
    <property type="entry name" value="Butyryl-CoA Dehydrogenase, subunit A, domain 2"/>
    <property type="match status" value="1"/>
</dbReference>
<dbReference type="PROSITE" id="PS00072">
    <property type="entry name" value="ACYL_COA_DH_1"/>
    <property type="match status" value="1"/>
</dbReference>
<dbReference type="FunFam" id="2.40.110.10:FF:000001">
    <property type="entry name" value="Acyl-CoA dehydrogenase, mitochondrial"/>
    <property type="match status" value="1"/>
</dbReference>
<keyword evidence="4 6" id="KW-0274">FAD</keyword>
<dbReference type="InterPro" id="IPR009100">
    <property type="entry name" value="AcylCoA_DH/oxidase_NM_dom_sf"/>
</dbReference>
<proteinExistence type="inferred from homology"/>
<feature type="domain" description="Acyl-CoA oxidase/dehydrogenase middle" evidence="8">
    <location>
        <begin position="94"/>
        <end position="185"/>
    </location>
</feature>
<dbReference type="InterPro" id="IPR009075">
    <property type="entry name" value="AcylCo_DH/oxidase_C"/>
</dbReference>
<dbReference type="SUPFAM" id="SSF56645">
    <property type="entry name" value="Acyl-CoA dehydrogenase NM domain-like"/>
    <property type="match status" value="1"/>
</dbReference>
<evidence type="ECO:0000256" key="4">
    <source>
        <dbReference type="ARBA" id="ARBA00022827"/>
    </source>
</evidence>
<dbReference type="Gene3D" id="1.10.540.10">
    <property type="entry name" value="Acyl-CoA dehydrogenase/oxidase, N-terminal domain"/>
    <property type="match status" value="1"/>
</dbReference>
<dbReference type="FunFam" id="1.10.540.10:FF:000007">
    <property type="entry name" value="Isovaleryl-CoA dehydrogenase, mitochondrial"/>
    <property type="match status" value="1"/>
</dbReference>
<dbReference type="Proteomes" id="UP000759131">
    <property type="component" value="Unassembled WGS sequence"/>
</dbReference>
<comment type="similarity">
    <text evidence="2 6">Belongs to the acyl-CoA dehydrogenase family.</text>
</comment>